<sequence length="221" mass="23780">MSWLSDETCEWLREVLRRLLEGAGVSVVHAGGERILRIEWLNLYNEPAILRAVADAIVDDARSSGISYDAVASIETSGAKYGIAVSLRSGVPYFSIHKVEKVIFEDPIGMDGESVTEARPSRLFLDRSTARRYPRVLLVDDIVRSSRTAEAASRLLRAAGSEVVGCYSVLDLMFAGGRSTSPCRSLIVVDDVDARGRVHISGGLAPALAASCGKAKIEGDA</sequence>
<dbReference type="InterPro" id="IPR050118">
    <property type="entry name" value="Pur/Pyrimidine_PRTase"/>
</dbReference>
<dbReference type="GeneID" id="55585314"/>
<dbReference type="InterPro" id="IPR000836">
    <property type="entry name" value="PRTase_dom"/>
</dbReference>
<evidence type="ECO:0000259" key="3">
    <source>
        <dbReference type="Pfam" id="PF00156"/>
    </source>
</evidence>
<keyword evidence="5" id="KW-1185">Reference proteome</keyword>
<proteinExistence type="predicted"/>
<dbReference type="Gene3D" id="3.40.50.2020">
    <property type="match status" value="1"/>
</dbReference>
<evidence type="ECO:0000256" key="2">
    <source>
        <dbReference type="ARBA" id="ARBA00022726"/>
    </source>
</evidence>
<reference evidence="4 5" key="1">
    <citation type="journal article" date="2019" name="ISME J.">
        <title>Isolation and characterization of a thermophilic sulfur- and iron-reducing thaumarchaeote from a terrestrial acidic hot spring.</title>
        <authorList>
            <person name="Kato S."/>
            <person name="Itoh T."/>
            <person name="Yuki M."/>
            <person name="Nagamori M."/>
            <person name="Ohnishi M."/>
            <person name="Uematsu K."/>
            <person name="Suzuki K."/>
            <person name="Takashina T."/>
            <person name="Ohkuma M."/>
        </authorList>
    </citation>
    <scope>NUCLEOTIDE SEQUENCE [LARGE SCALE GENOMIC DNA]</scope>
    <source>
        <strain evidence="4 5">NAS-02</strain>
    </source>
</reference>
<dbReference type="Proteomes" id="UP000509448">
    <property type="component" value="Chromosome"/>
</dbReference>
<keyword evidence="2" id="KW-0660">Purine salvage</keyword>
<feature type="domain" description="Phosphoribosyltransferase" evidence="3">
    <location>
        <begin position="40"/>
        <end position="171"/>
    </location>
</feature>
<evidence type="ECO:0000313" key="5">
    <source>
        <dbReference type="Proteomes" id="UP000509448"/>
    </source>
</evidence>
<keyword evidence="1" id="KW-0808">Transferase</keyword>
<dbReference type="Pfam" id="PF00156">
    <property type="entry name" value="Pribosyltran"/>
    <property type="match status" value="1"/>
</dbReference>
<dbReference type="EMBL" id="AP018732">
    <property type="protein sequence ID" value="BBE42884.1"/>
    <property type="molecule type" value="Genomic_DNA"/>
</dbReference>
<evidence type="ECO:0000313" key="4">
    <source>
        <dbReference type="EMBL" id="BBE42884.1"/>
    </source>
</evidence>
<evidence type="ECO:0000256" key="1">
    <source>
        <dbReference type="ARBA" id="ARBA00022679"/>
    </source>
</evidence>
<dbReference type="PANTHER" id="PTHR43864">
    <property type="entry name" value="HYPOXANTHINE/GUANINE PHOSPHORIBOSYLTRANSFERASE"/>
    <property type="match status" value="1"/>
</dbReference>
<dbReference type="GO" id="GO:0016740">
    <property type="term" value="F:transferase activity"/>
    <property type="evidence" value="ECO:0007669"/>
    <property type="project" value="UniProtKB-KW"/>
</dbReference>
<dbReference type="GO" id="GO:0006166">
    <property type="term" value="P:purine ribonucleoside salvage"/>
    <property type="evidence" value="ECO:0007669"/>
    <property type="project" value="UniProtKB-KW"/>
</dbReference>
<organism evidence="4 5">
    <name type="scientific">Conexivisphaera calida</name>
    <dbReference type="NCBI Taxonomy" id="1874277"/>
    <lineage>
        <taxon>Archaea</taxon>
        <taxon>Nitrososphaerota</taxon>
        <taxon>Conexivisphaeria</taxon>
        <taxon>Conexivisphaerales</taxon>
        <taxon>Conexivisphaeraceae</taxon>
        <taxon>Conexivisphaera</taxon>
    </lineage>
</organism>
<protein>
    <recommendedName>
        <fullName evidence="3">Phosphoribosyltransferase domain-containing protein</fullName>
    </recommendedName>
</protein>
<accession>A0A4P2VEA1</accession>
<dbReference type="RefSeq" id="WP_174449067.1">
    <property type="nucleotide sequence ID" value="NZ_AP018732.1"/>
</dbReference>
<dbReference type="InterPro" id="IPR029057">
    <property type="entry name" value="PRTase-like"/>
</dbReference>
<dbReference type="KEGG" id="ccai:NAS2_1504"/>
<gene>
    <name evidence="4" type="ORF">NAS2_1504</name>
</gene>
<dbReference type="PANTHER" id="PTHR43864:SF1">
    <property type="entry name" value="XANTHINE PHOSPHORIBOSYLTRANSFERASE"/>
    <property type="match status" value="1"/>
</dbReference>
<dbReference type="AlphaFoldDB" id="A0A4P2VEA1"/>
<dbReference type="CDD" id="cd06223">
    <property type="entry name" value="PRTases_typeI"/>
    <property type="match status" value="1"/>
</dbReference>
<name>A0A4P2VEA1_9ARCH</name>
<dbReference type="SUPFAM" id="SSF53271">
    <property type="entry name" value="PRTase-like"/>
    <property type="match status" value="1"/>
</dbReference>